<dbReference type="Proteomes" id="UP001595907">
    <property type="component" value="Unassembled WGS sequence"/>
</dbReference>
<keyword evidence="2" id="KW-1185">Reference proteome</keyword>
<comment type="caution">
    <text evidence="1">The sequence shown here is derived from an EMBL/GenBank/DDBJ whole genome shotgun (WGS) entry which is preliminary data.</text>
</comment>
<proteinExistence type="predicted"/>
<protein>
    <submittedName>
        <fullName evidence="1">Uncharacterized protein</fullName>
    </submittedName>
</protein>
<sequence>MRNLIFLITFLKLDMFSFGQNPKLISFNANIDSIVNYGPIKAYDTMNDTVGAFFYRRMVSFTFHLENKSKRKLLVPVEFLIGTDFWNDILFAAERWNDSLKQFQPIKKDLVLPAYREMKYRVLYWGDNIIEKGEFNYFTQMNEINRVRFTLLLSKNNNGFKDITTEWLIIKPQEPMYPFFYSNNK</sequence>
<name>A0ABV8QVS4_9BACT</name>
<evidence type="ECO:0000313" key="1">
    <source>
        <dbReference type="EMBL" id="MFC4263842.1"/>
    </source>
</evidence>
<dbReference type="RefSeq" id="WP_379710920.1">
    <property type="nucleotide sequence ID" value="NZ_JBHSCZ010000005.1"/>
</dbReference>
<gene>
    <name evidence="1" type="ORF">ACFOWM_13175</name>
</gene>
<organism evidence="1 2">
    <name type="scientific">Ferruginibacter yonginensis</name>
    <dbReference type="NCBI Taxonomy" id="1310416"/>
    <lineage>
        <taxon>Bacteria</taxon>
        <taxon>Pseudomonadati</taxon>
        <taxon>Bacteroidota</taxon>
        <taxon>Chitinophagia</taxon>
        <taxon>Chitinophagales</taxon>
        <taxon>Chitinophagaceae</taxon>
        <taxon>Ferruginibacter</taxon>
    </lineage>
</organism>
<dbReference type="EMBL" id="JBHSCZ010000005">
    <property type="protein sequence ID" value="MFC4263842.1"/>
    <property type="molecule type" value="Genomic_DNA"/>
</dbReference>
<reference evidence="2" key="1">
    <citation type="journal article" date="2019" name="Int. J. Syst. Evol. Microbiol.">
        <title>The Global Catalogue of Microorganisms (GCM) 10K type strain sequencing project: providing services to taxonomists for standard genome sequencing and annotation.</title>
        <authorList>
            <consortium name="The Broad Institute Genomics Platform"/>
            <consortium name="The Broad Institute Genome Sequencing Center for Infectious Disease"/>
            <person name="Wu L."/>
            <person name="Ma J."/>
        </authorList>
    </citation>
    <scope>NUCLEOTIDE SEQUENCE [LARGE SCALE GENOMIC DNA]</scope>
    <source>
        <strain evidence="2">CECT 8289</strain>
    </source>
</reference>
<accession>A0ABV8QVS4</accession>
<evidence type="ECO:0000313" key="2">
    <source>
        <dbReference type="Proteomes" id="UP001595907"/>
    </source>
</evidence>